<dbReference type="EMBL" id="QEWJ01000001">
    <property type="protein sequence ID" value="RXX23460.1"/>
    <property type="molecule type" value="Genomic_DNA"/>
</dbReference>
<comment type="caution">
    <text evidence="1">The sequence shown here is derived from an EMBL/GenBank/DDBJ whole genome shotgun (WGS) entry which is preliminary data.</text>
</comment>
<protein>
    <submittedName>
        <fullName evidence="1">Uncharacterized protein</fullName>
    </submittedName>
</protein>
<proteinExistence type="predicted"/>
<dbReference type="Proteomes" id="UP000289485">
    <property type="component" value="Unassembled WGS sequence"/>
</dbReference>
<sequence length="137" mass="15895">MIYLVFRNENSYKIWYTNSSFQELISSACYRFTYKIWGIDTYLPREGPETKNNLVSKELFLISIDTYLPREGPETLTKSLVDSSDQCIAPYQPREGPETRTVPVLFWKKFQYRYLSTSQGAGNFLSLSPVDCMSTIV</sequence>
<dbReference type="AlphaFoldDB" id="A0A4Q2FSF6"/>
<reference evidence="1 2" key="1">
    <citation type="submission" date="2018-05" db="EMBL/GenBank/DDBJ databases">
        <title>Streptococcus from otitis media.</title>
        <authorList>
            <person name="Wayes A.M."/>
            <person name="Jakubovics N.S."/>
        </authorList>
    </citation>
    <scope>NUCLEOTIDE SEQUENCE [LARGE SCALE GENOMIC DNA]</scope>
    <source>
        <strain evidence="1 2">NU43</strain>
    </source>
</reference>
<evidence type="ECO:0000313" key="2">
    <source>
        <dbReference type="Proteomes" id="UP000289485"/>
    </source>
</evidence>
<name>A0A4Q2FSF6_STROR</name>
<accession>A0A4Q2FSF6</accession>
<organism evidence="1 2">
    <name type="scientific">Streptococcus oralis</name>
    <dbReference type="NCBI Taxonomy" id="1303"/>
    <lineage>
        <taxon>Bacteria</taxon>
        <taxon>Bacillati</taxon>
        <taxon>Bacillota</taxon>
        <taxon>Bacilli</taxon>
        <taxon>Lactobacillales</taxon>
        <taxon>Streptococcaceae</taxon>
        <taxon>Streptococcus</taxon>
    </lineage>
</organism>
<evidence type="ECO:0000313" key="1">
    <source>
        <dbReference type="EMBL" id="RXX23460.1"/>
    </source>
</evidence>
<gene>
    <name evidence="1" type="ORF">DF216_01550</name>
</gene>